<feature type="compositionally biased region" description="Acidic residues" evidence="12">
    <location>
        <begin position="112"/>
        <end position="121"/>
    </location>
</feature>
<dbReference type="CDD" id="cd01208">
    <property type="entry name" value="PTB_X11"/>
    <property type="match status" value="1"/>
</dbReference>
<dbReference type="FunCoup" id="A0A3P8WMC3">
    <property type="interactions" value="1"/>
</dbReference>
<keyword evidence="2" id="KW-0813">Transport</keyword>
<dbReference type="SUPFAM" id="SSF50729">
    <property type="entry name" value="PH domain-like"/>
    <property type="match status" value="1"/>
</dbReference>
<dbReference type="SUPFAM" id="SSF50156">
    <property type="entry name" value="PDZ domain-like"/>
    <property type="match status" value="2"/>
</dbReference>
<keyword evidence="4" id="KW-0597">Phosphoprotein</keyword>
<feature type="domain" description="PDZ" evidence="14">
    <location>
        <begin position="580"/>
        <end position="665"/>
    </location>
</feature>
<dbReference type="PROSITE" id="PS01179">
    <property type="entry name" value="PID"/>
    <property type="match status" value="1"/>
</dbReference>
<organism evidence="15 16">
    <name type="scientific">Cynoglossus semilaevis</name>
    <name type="common">Tongue sole</name>
    <dbReference type="NCBI Taxonomy" id="244447"/>
    <lineage>
        <taxon>Eukaryota</taxon>
        <taxon>Metazoa</taxon>
        <taxon>Chordata</taxon>
        <taxon>Craniata</taxon>
        <taxon>Vertebrata</taxon>
        <taxon>Euteleostomi</taxon>
        <taxon>Actinopterygii</taxon>
        <taxon>Neopterygii</taxon>
        <taxon>Teleostei</taxon>
        <taxon>Neoteleostei</taxon>
        <taxon>Acanthomorphata</taxon>
        <taxon>Carangaria</taxon>
        <taxon>Pleuronectiformes</taxon>
        <taxon>Pleuronectoidei</taxon>
        <taxon>Cynoglossidae</taxon>
        <taxon>Cynoglossinae</taxon>
        <taxon>Cynoglossus</taxon>
    </lineage>
</organism>
<dbReference type="GO" id="GO:0001540">
    <property type="term" value="F:amyloid-beta binding"/>
    <property type="evidence" value="ECO:0007669"/>
    <property type="project" value="TreeGrafter"/>
</dbReference>
<dbReference type="GO" id="GO:0005886">
    <property type="term" value="C:plasma membrane"/>
    <property type="evidence" value="ECO:0007669"/>
    <property type="project" value="TreeGrafter"/>
</dbReference>
<dbReference type="KEGG" id="csem:103395862"/>
<evidence type="ECO:0000256" key="3">
    <source>
        <dbReference type="ARBA" id="ARBA00022490"/>
    </source>
</evidence>
<accession>A0A3P8WMC3</accession>
<proteinExistence type="predicted"/>
<keyword evidence="5" id="KW-0677">Repeat</keyword>
<reference evidence="15 16" key="1">
    <citation type="journal article" date="2014" name="Nat. Genet.">
        <title>Whole-genome sequence of a flatfish provides insights into ZW sex chromosome evolution and adaptation to a benthic lifestyle.</title>
        <authorList>
            <person name="Chen S."/>
            <person name="Zhang G."/>
            <person name="Shao C."/>
            <person name="Huang Q."/>
            <person name="Liu G."/>
            <person name="Zhang P."/>
            <person name="Song W."/>
            <person name="An N."/>
            <person name="Chalopin D."/>
            <person name="Volff J.N."/>
            <person name="Hong Y."/>
            <person name="Li Q."/>
            <person name="Sha Z."/>
            <person name="Zhou H."/>
            <person name="Xie M."/>
            <person name="Yu Q."/>
            <person name="Liu Y."/>
            <person name="Xiang H."/>
            <person name="Wang N."/>
            <person name="Wu K."/>
            <person name="Yang C."/>
            <person name="Zhou Q."/>
            <person name="Liao X."/>
            <person name="Yang L."/>
            <person name="Hu Q."/>
            <person name="Zhang J."/>
            <person name="Meng L."/>
            <person name="Jin L."/>
            <person name="Tian Y."/>
            <person name="Lian J."/>
            <person name="Yang J."/>
            <person name="Miao G."/>
            <person name="Liu S."/>
            <person name="Liang Z."/>
            <person name="Yan F."/>
            <person name="Li Y."/>
            <person name="Sun B."/>
            <person name="Zhang H."/>
            <person name="Zhang J."/>
            <person name="Zhu Y."/>
            <person name="Du M."/>
            <person name="Zhao Y."/>
            <person name="Schartl M."/>
            <person name="Tang Q."/>
            <person name="Wang J."/>
        </authorList>
    </citation>
    <scope>NUCLEOTIDE SEQUENCE</scope>
</reference>
<evidence type="ECO:0000256" key="2">
    <source>
        <dbReference type="ARBA" id="ARBA00022448"/>
    </source>
</evidence>
<evidence type="ECO:0000256" key="4">
    <source>
        <dbReference type="ARBA" id="ARBA00022553"/>
    </source>
</evidence>
<name>A0A3P8WMC3_CYNSE</name>
<evidence type="ECO:0000256" key="8">
    <source>
        <dbReference type="ARBA" id="ARBA00067675"/>
    </source>
</evidence>
<dbReference type="PROSITE" id="PS50106">
    <property type="entry name" value="PDZ"/>
    <property type="match status" value="2"/>
</dbReference>
<dbReference type="FunFam" id="2.30.29.30:FF:000222">
    <property type="entry name" value="amyloid beta A4 precursor protein-binding family A member 3"/>
    <property type="match status" value="1"/>
</dbReference>
<dbReference type="GO" id="GO:0043197">
    <property type="term" value="C:dendritic spine"/>
    <property type="evidence" value="ECO:0007669"/>
    <property type="project" value="TreeGrafter"/>
</dbReference>
<evidence type="ECO:0000313" key="15">
    <source>
        <dbReference type="Ensembl" id="ENSCSEP00000028593.1"/>
    </source>
</evidence>
<dbReference type="GO" id="GO:0007268">
    <property type="term" value="P:chemical synaptic transmission"/>
    <property type="evidence" value="ECO:0007669"/>
    <property type="project" value="TreeGrafter"/>
</dbReference>
<keyword evidence="6" id="KW-0007">Acetylation</keyword>
<dbReference type="OMA" id="GKFEICQ"/>
<dbReference type="GO" id="GO:0048471">
    <property type="term" value="C:perinuclear region of cytoplasm"/>
    <property type="evidence" value="ECO:0007669"/>
    <property type="project" value="UniProtKB-SubCell"/>
</dbReference>
<feature type="domain" description="PDZ" evidence="14">
    <location>
        <begin position="670"/>
        <end position="747"/>
    </location>
</feature>
<keyword evidence="3" id="KW-0963">Cytoplasm</keyword>
<dbReference type="Gene3D" id="2.30.29.30">
    <property type="entry name" value="Pleckstrin-homology domain (PH domain)/Phosphotyrosine-binding domain (PTB)"/>
    <property type="match status" value="1"/>
</dbReference>
<comment type="function">
    <text evidence="7">May modulate processing of the amyloid-beta precursor protein (APP) and hence formation of APP-beta. May enhance the activity of HIF1A in macrophages by inhibiting the activity of HIF1AN.</text>
</comment>
<sequence>MQSKTWQKFRGKAQSSNHVTASVVAGSAVSLWAQRNEKSQHIKISLNMDTDFSTNQSLSNIHQPDSDTVDEIPGVEVNRQNASARSGSDVEDLDSFNPIEPPPLDWRSESSTEVDSDDDMYDPGFPPSVDDLDKVIREESLVAHLDMSDPVAQLNINQQELVQNEEKELKDRENDIETDKNGGEGIENLEVVVANQEEEPFRELEGSVTEEEFPNRTSADEDHSHIHNLLGQLQLMREEPQSCCQTLPLHHSPGPSEVEACAAVLTTADGSSETTGLLFSESHHRDLLGLLQCTEIGATPHLTCLPPGGEVDAVVSVSYSQEDAQRYWGNHENGRHQRHRDDSLASLPDEEYPEPVWMKLGEEPPDEEAVGESEQRAENQISYKDVPGPCDPEDLLDGVIFGAKYLGSTQMKSEKNPSTNVRMTQAQEAVERIKAPEGESQPMTEVDLFISTQRIKVLTADTQEAMMDHALQMISYIADIGDIVVLMARRKRKGQDGDTSSSARSQKKCLMVCHVFSSDDAQIIAQAIGQAFGVAYQQFLQANGIKASDLRPGEYSDYLENQELYNGDLAHFSDSQNLRDVAITKTSGEILGLAVVESGWGSILPTVVVANLLHGGPAERCGELSIGDRIMSVNGTSLVGLPITTCQNIIRDLKSQKYVKLSIVHCPPVTMAIIKRPDPKYQLGFSVEDGIICSLMRGGIAERGGIRVGHRIIEINGQSVVATPHEKIIQILTNAVGEIHLKTMPASTYRLLTGQEQPVFL</sequence>
<dbReference type="OrthoDB" id="5987010at2759"/>
<dbReference type="InParanoid" id="A0A3P8WMC3"/>
<evidence type="ECO:0000259" key="14">
    <source>
        <dbReference type="PROSITE" id="PS50106"/>
    </source>
</evidence>
<evidence type="ECO:0000256" key="9">
    <source>
        <dbReference type="ARBA" id="ARBA00077607"/>
    </source>
</evidence>
<dbReference type="PANTHER" id="PTHR12345:SF9">
    <property type="entry name" value="AMYLOID-BETA A4 PRECURSOR PROTEIN-BINDING FAMILY A MEMBER 3"/>
    <property type="match status" value="1"/>
</dbReference>
<dbReference type="PANTHER" id="PTHR12345">
    <property type="entry name" value="SYNTENIN RELATED"/>
    <property type="match status" value="1"/>
</dbReference>
<dbReference type="InterPro" id="IPR001478">
    <property type="entry name" value="PDZ"/>
</dbReference>
<dbReference type="GeneTree" id="ENSGT00940000160384"/>
<evidence type="ECO:0000256" key="5">
    <source>
        <dbReference type="ARBA" id="ARBA00022737"/>
    </source>
</evidence>
<dbReference type="FunFam" id="2.30.42.10:FF:000017">
    <property type="entry name" value="Amyloid beta A4 protein-binding family A member 1"/>
    <property type="match status" value="1"/>
</dbReference>
<feature type="region of interest" description="Disordered" evidence="12">
    <location>
        <begin position="79"/>
        <end position="121"/>
    </location>
</feature>
<dbReference type="GeneID" id="103395862"/>
<dbReference type="InterPro" id="IPR051230">
    <property type="entry name" value="APP-Binding"/>
</dbReference>
<dbReference type="InterPro" id="IPR006020">
    <property type="entry name" value="PTB/PI_dom"/>
</dbReference>
<keyword evidence="16" id="KW-1185">Reference proteome</keyword>
<dbReference type="SMART" id="SM00228">
    <property type="entry name" value="PDZ"/>
    <property type="match status" value="2"/>
</dbReference>
<reference evidence="15" key="3">
    <citation type="submission" date="2025-09" db="UniProtKB">
        <authorList>
            <consortium name="Ensembl"/>
        </authorList>
    </citation>
    <scope>IDENTIFICATION</scope>
</reference>
<feature type="compositionally biased region" description="Basic and acidic residues" evidence="12">
    <location>
        <begin position="332"/>
        <end position="343"/>
    </location>
</feature>
<evidence type="ECO:0000256" key="1">
    <source>
        <dbReference type="ARBA" id="ARBA00004556"/>
    </source>
</evidence>
<dbReference type="CDD" id="cd06793">
    <property type="entry name" value="PDZ2_APBA1_3-like"/>
    <property type="match status" value="1"/>
</dbReference>
<evidence type="ECO:0000313" key="16">
    <source>
        <dbReference type="Proteomes" id="UP000265120"/>
    </source>
</evidence>
<comment type="subcellular location">
    <subcellularLocation>
        <location evidence="1">Cytoplasm</location>
        <location evidence="1">Perinuclear region</location>
    </subcellularLocation>
</comment>
<evidence type="ECO:0000256" key="7">
    <source>
        <dbReference type="ARBA" id="ARBA00058713"/>
    </source>
</evidence>
<dbReference type="Ensembl" id="ENSCSET00000028979.1">
    <property type="protein sequence ID" value="ENSCSEP00000028593.1"/>
    <property type="gene ID" value="ENSCSEG00000018302.1"/>
</dbReference>
<dbReference type="Gene3D" id="2.30.42.10">
    <property type="match status" value="2"/>
</dbReference>
<dbReference type="FunFam" id="2.30.42.10:FF:000007">
    <property type="entry name" value="Amyloid beta A4 protein-binding family A member"/>
    <property type="match status" value="1"/>
</dbReference>
<evidence type="ECO:0000256" key="12">
    <source>
        <dbReference type="SAM" id="MobiDB-lite"/>
    </source>
</evidence>
<dbReference type="STRING" id="244447.ENSCSEP00000028593"/>
<dbReference type="Pfam" id="PF00640">
    <property type="entry name" value="PID"/>
    <property type="match status" value="1"/>
</dbReference>
<evidence type="ECO:0000256" key="10">
    <source>
        <dbReference type="ARBA" id="ARBA00078850"/>
    </source>
</evidence>
<feature type="region of interest" description="Disordered" evidence="12">
    <location>
        <begin position="330"/>
        <end position="351"/>
    </location>
</feature>
<feature type="domain" description="PID" evidence="13">
    <location>
        <begin position="397"/>
        <end position="542"/>
    </location>
</feature>
<dbReference type="Proteomes" id="UP000265120">
    <property type="component" value="Chromosome 2"/>
</dbReference>
<dbReference type="AlphaFoldDB" id="A0A3P8WMC3"/>
<dbReference type="InterPro" id="IPR036034">
    <property type="entry name" value="PDZ_sf"/>
</dbReference>
<dbReference type="RefSeq" id="XP_008331901.1">
    <property type="nucleotide sequence ID" value="XM_008333679.2"/>
</dbReference>
<protein>
    <recommendedName>
        <fullName evidence="8">Amyloid-beta A4 precursor protein-binding family A member 3</fullName>
    </recommendedName>
    <alternativeName>
        <fullName evidence="10">Adapter protein X11gamma</fullName>
    </alternativeName>
    <alternativeName>
        <fullName evidence="9">Neuron-specific X11L2 protein</fullName>
    </alternativeName>
    <alternativeName>
        <fullName evidence="11">Neuronal Munc18-1-interacting protein 3</fullName>
    </alternativeName>
</protein>
<dbReference type="CDD" id="cd06720">
    <property type="entry name" value="PDZ1_APBA1_3-like"/>
    <property type="match status" value="1"/>
</dbReference>
<dbReference type="InterPro" id="IPR011993">
    <property type="entry name" value="PH-like_dom_sf"/>
</dbReference>
<evidence type="ECO:0000256" key="11">
    <source>
        <dbReference type="ARBA" id="ARBA00083043"/>
    </source>
</evidence>
<reference evidence="15" key="2">
    <citation type="submission" date="2025-08" db="UniProtKB">
        <authorList>
            <consortium name="Ensembl"/>
        </authorList>
    </citation>
    <scope>IDENTIFICATION</scope>
</reference>
<evidence type="ECO:0000256" key="6">
    <source>
        <dbReference type="ARBA" id="ARBA00022990"/>
    </source>
</evidence>
<dbReference type="Pfam" id="PF00595">
    <property type="entry name" value="PDZ"/>
    <property type="match status" value="2"/>
</dbReference>
<dbReference type="SMART" id="SM00462">
    <property type="entry name" value="PTB"/>
    <property type="match status" value="1"/>
</dbReference>
<evidence type="ECO:0000259" key="13">
    <source>
        <dbReference type="PROSITE" id="PS01179"/>
    </source>
</evidence>